<dbReference type="RefSeq" id="WP_246419336.1">
    <property type="nucleotide sequence ID" value="NZ_JACHXU010000005.1"/>
</dbReference>
<evidence type="ECO:0000256" key="5">
    <source>
        <dbReference type="ARBA" id="ARBA00023136"/>
    </source>
</evidence>
<comment type="similarity">
    <text evidence="2">Belongs to the autoinducer-2 exporter (AI-2E) (TC 2.A.86) family.</text>
</comment>
<feature type="transmembrane region" description="Helical" evidence="6">
    <location>
        <begin position="237"/>
        <end position="259"/>
    </location>
</feature>
<evidence type="ECO:0000313" key="7">
    <source>
        <dbReference type="EMBL" id="MBB3206157.1"/>
    </source>
</evidence>
<evidence type="ECO:0000256" key="6">
    <source>
        <dbReference type="SAM" id="Phobius"/>
    </source>
</evidence>
<keyword evidence="5 6" id="KW-0472">Membrane</keyword>
<evidence type="ECO:0000313" key="8">
    <source>
        <dbReference type="Proteomes" id="UP000536179"/>
    </source>
</evidence>
<accession>A0A7W5DXT2</accession>
<evidence type="ECO:0000256" key="3">
    <source>
        <dbReference type="ARBA" id="ARBA00022692"/>
    </source>
</evidence>
<feature type="transmembrane region" description="Helical" evidence="6">
    <location>
        <begin position="332"/>
        <end position="362"/>
    </location>
</feature>
<dbReference type="EMBL" id="JACHXU010000005">
    <property type="protein sequence ID" value="MBB3206157.1"/>
    <property type="molecule type" value="Genomic_DNA"/>
</dbReference>
<keyword evidence="4 6" id="KW-1133">Transmembrane helix</keyword>
<comment type="subcellular location">
    <subcellularLocation>
        <location evidence="1">Membrane</location>
        <topology evidence="1">Multi-pass membrane protein</topology>
    </subcellularLocation>
</comment>
<reference evidence="7 8" key="1">
    <citation type="submission" date="2020-08" db="EMBL/GenBank/DDBJ databases">
        <title>Genomic Encyclopedia of Type Strains, Phase III (KMG-III): the genomes of soil and plant-associated and newly described type strains.</title>
        <authorList>
            <person name="Whitman W."/>
        </authorList>
    </citation>
    <scope>NUCLEOTIDE SEQUENCE [LARGE SCALE GENOMIC DNA]</scope>
    <source>
        <strain evidence="7 8">CECT 8075</strain>
    </source>
</reference>
<gene>
    <name evidence="7" type="ORF">FHS27_001965</name>
</gene>
<feature type="transmembrane region" description="Helical" evidence="6">
    <location>
        <begin position="265"/>
        <end position="292"/>
    </location>
</feature>
<dbReference type="Proteomes" id="UP000536179">
    <property type="component" value="Unassembled WGS sequence"/>
</dbReference>
<comment type="caution">
    <text evidence="7">The sequence shown here is derived from an EMBL/GenBank/DDBJ whole genome shotgun (WGS) entry which is preliminary data.</text>
</comment>
<feature type="transmembrane region" description="Helical" evidence="6">
    <location>
        <begin position="304"/>
        <end position="326"/>
    </location>
</feature>
<feature type="transmembrane region" description="Helical" evidence="6">
    <location>
        <begin position="84"/>
        <end position="111"/>
    </location>
</feature>
<evidence type="ECO:0000256" key="1">
    <source>
        <dbReference type="ARBA" id="ARBA00004141"/>
    </source>
</evidence>
<organism evidence="7 8">
    <name type="scientific">Aporhodopirellula rubra</name>
    <dbReference type="NCBI Taxonomy" id="980271"/>
    <lineage>
        <taxon>Bacteria</taxon>
        <taxon>Pseudomonadati</taxon>
        <taxon>Planctomycetota</taxon>
        <taxon>Planctomycetia</taxon>
        <taxon>Pirellulales</taxon>
        <taxon>Pirellulaceae</taxon>
        <taxon>Aporhodopirellula</taxon>
    </lineage>
</organism>
<dbReference type="PANTHER" id="PTHR21716:SF16">
    <property type="entry name" value="BLL1467 PROTEIN"/>
    <property type="match status" value="1"/>
</dbReference>
<dbReference type="AlphaFoldDB" id="A0A7W5DXT2"/>
<keyword evidence="3 6" id="KW-0812">Transmembrane</keyword>
<dbReference type="GO" id="GO:0016020">
    <property type="term" value="C:membrane"/>
    <property type="evidence" value="ECO:0007669"/>
    <property type="project" value="UniProtKB-SubCell"/>
</dbReference>
<feature type="transmembrane region" description="Helical" evidence="6">
    <location>
        <begin position="40"/>
        <end position="72"/>
    </location>
</feature>
<evidence type="ECO:0000256" key="2">
    <source>
        <dbReference type="ARBA" id="ARBA00009773"/>
    </source>
</evidence>
<dbReference type="Pfam" id="PF01594">
    <property type="entry name" value="AI-2E_transport"/>
    <property type="match status" value="1"/>
</dbReference>
<name>A0A7W5DXT2_9BACT</name>
<sequence>MATTRDRPARMSNGRRQSGFAADSLRVHGPHWTRRDSTSPWVVCIAFVLILGVLYVASSLFVPLAVSLIAYLTLRPLVARLCRLGLNQVTATAVVILVFFSIAALVTSLLYSPLQSWLAEAPESVNRLREKFDRVAEPLATVDRAEEQLSQATEGVRNEPTEVTVSVKKPSVIDPAYLINQTGHLLAFVGAIGVLTFFMLTNGDDVLNRILNVLPRGGRRESVLETIAEIQNSVGTYLGQITIINAGLGVAVTIVMWAVGMPTPYLWGAMAALFNFVPYLGPIAGTLVVLVAAGTTFDSFGRSLLTAAAFWVTTAVEGQFVTPAILGTTLKVGSLIVLVSVAFWGFMWGMAGVLLSVPLLIVMRQVFASFDETYAIAVVLGEDPCRPGDDCEPLKQDEAIAESV</sequence>
<evidence type="ECO:0000256" key="4">
    <source>
        <dbReference type="ARBA" id="ARBA00022989"/>
    </source>
</evidence>
<dbReference type="InterPro" id="IPR002549">
    <property type="entry name" value="AI-2E-like"/>
</dbReference>
<protein>
    <submittedName>
        <fullName evidence="7">Putative PurR-regulated permease PerM</fullName>
    </submittedName>
</protein>
<keyword evidence="8" id="KW-1185">Reference proteome</keyword>
<proteinExistence type="inferred from homology"/>
<dbReference type="GO" id="GO:0055085">
    <property type="term" value="P:transmembrane transport"/>
    <property type="evidence" value="ECO:0007669"/>
    <property type="project" value="TreeGrafter"/>
</dbReference>
<dbReference type="PANTHER" id="PTHR21716">
    <property type="entry name" value="TRANSMEMBRANE PROTEIN"/>
    <property type="match status" value="1"/>
</dbReference>